<dbReference type="EMBL" id="JAMKBJ010000001">
    <property type="protein sequence ID" value="MCZ8535987.1"/>
    <property type="molecule type" value="Genomic_DNA"/>
</dbReference>
<keyword evidence="3" id="KW-1185">Reference proteome</keyword>
<dbReference type="InterPro" id="IPR023346">
    <property type="entry name" value="Lysozyme-like_dom_sf"/>
</dbReference>
<proteinExistence type="predicted"/>
<comment type="caution">
    <text evidence="2">The sequence shown here is derived from an EMBL/GenBank/DDBJ whole genome shotgun (WGS) entry which is preliminary data.</text>
</comment>
<sequence length="228" mass="25636">MKKRKKTKRLSAVTRGLLIILMVPITMTLFVLTSVYWGDLQRIPIVHTLTETLQEAPKKMMDIDIPEEYIPIYQEAAKEYEIPWTLLAAHHRIETKFSTMDPLLSPVGAEGHMQFMPCTFVGWQHPSCSGQGKGNISEEDKTNPAIIAKYGGYGIDANQDGKADPYQLDDAVFSAANYLASNGAATGDLEKAIYMYNRSDEYVEDILYYYNKYEEEKGSKGQAASSEQ</sequence>
<dbReference type="RefSeq" id="WP_269925086.1">
    <property type="nucleotide sequence ID" value="NZ_JAMKBJ010000001.1"/>
</dbReference>
<reference evidence="2" key="1">
    <citation type="submission" date="2022-05" db="EMBL/GenBank/DDBJ databases">
        <authorList>
            <person name="Colautti A."/>
            <person name="Iacumin L."/>
        </authorList>
    </citation>
    <scope>NUCLEOTIDE SEQUENCE</scope>
    <source>
        <strain evidence="2">SK 55</strain>
    </source>
</reference>
<accession>A0A9X3LDD7</accession>
<dbReference type="Gene3D" id="1.10.530.10">
    <property type="match status" value="1"/>
</dbReference>
<feature type="transmembrane region" description="Helical" evidence="1">
    <location>
        <begin position="12"/>
        <end position="37"/>
    </location>
</feature>
<dbReference type="SUPFAM" id="SSF53955">
    <property type="entry name" value="Lysozyme-like"/>
    <property type="match status" value="1"/>
</dbReference>
<dbReference type="AlphaFoldDB" id="A0A9X3LDD7"/>
<keyword evidence="1" id="KW-0472">Membrane</keyword>
<dbReference type="Proteomes" id="UP001152173">
    <property type="component" value="Unassembled WGS sequence"/>
</dbReference>
<organism evidence="2 3">
    <name type="scientific">Paenisporosarcina quisquiliarum</name>
    <dbReference type="NCBI Taxonomy" id="365346"/>
    <lineage>
        <taxon>Bacteria</taxon>
        <taxon>Bacillati</taxon>
        <taxon>Bacillota</taxon>
        <taxon>Bacilli</taxon>
        <taxon>Bacillales</taxon>
        <taxon>Caryophanaceae</taxon>
        <taxon>Paenisporosarcina</taxon>
    </lineage>
</organism>
<evidence type="ECO:0000313" key="2">
    <source>
        <dbReference type="EMBL" id="MCZ8535987.1"/>
    </source>
</evidence>
<evidence type="ECO:0000313" key="3">
    <source>
        <dbReference type="Proteomes" id="UP001152173"/>
    </source>
</evidence>
<keyword evidence="1" id="KW-1133">Transmembrane helix</keyword>
<gene>
    <name evidence="2" type="ORF">M9R32_02125</name>
</gene>
<protein>
    <submittedName>
        <fullName evidence="2">Lytic transglycosylase domain-containing protein</fullName>
    </submittedName>
</protein>
<dbReference type="CDD" id="cd13399">
    <property type="entry name" value="Slt35-like"/>
    <property type="match status" value="1"/>
</dbReference>
<evidence type="ECO:0000256" key="1">
    <source>
        <dbReference type="SAM" id="Phobius"/>
    </source>
</evidence>
<keyword evidence="1" id="KW-0812">Transmembrane</keyword>
<name>A0A9X3LDD7_9BACL</name>